<keyword evidence="6" id="KW-1185">Reference proteome</keyword>
<dbReference type="OMA" id="IYPAWTQ"/>
<feature type="region of interest" description="Disordered" evidence="2">
    <location>
        <begin position="33"/>
        <end position="86"/>
    </location>
</feature>
<feature type="compositionally biased region" description="Low complexity" evidence="2">
    <location>
        <begin position="52"/>
        <end position="63"/>
    </location>
</feature>
<dbReference type="PANTHER" id="PTHR21719">
    <property type="entry name" value="FI06402P-RELATED"/>
    <property type="match status" value="1"/>
</dbReference>
<keyword evidence="3" id="KW-0732">Signal</keyword>
<dbReference type="SMART" id="SM00141">
    <property type="entry name" value="PDGF"/>
    <property type="match status" value="1"/>
</dbReference>
<dbReference type="PROSITE" id="PS50278">
    <property type="entry name" value="PDGF_2"/>
    <property type="match status" value="1"/>
</dbReference>
<sequence>MERQLFAKLSWLLLWLLLCCSLALGEEQQHQHRHQHAASTSAPATHARRNQQQRLLQLQQAQQTGEGSFELEAAQQQRRHHLRHEQHMRAELAASNRQPPVSSKLQLEQLPASGQQQHHLRHHNRHHAAWQQRVFPTLQQQQTTAAATTTTTTDAPLRQALSNYSSRYFDRDGIYPAWTQAHSTRSPNWQQQLIDSDEDADDDDTDEDEDENYEDDIDVAAAAELAKQMPRYSLFSQQLPSISSTEQDYEADEQVSSSNKHPSIANAEPKAAAKRNIFDWIFKRDKHKQQTTTEKPEPLHSESYSNEQWNKLEHESHLQQQQQQHQKQLEALRASSNNKHTPLIRGAGPMSRSAIAIDNEHSDNSYTHKRIGALTRHKEKELGAQDAVYRHRNWYEDADKAKSHLSWVQREGQCRVPQRRCVSVENDPAKIYYPHCTILYRCSADSGCCFDRTQICAPKSVTKVQQVIHVKASHERRSSYETLSFDNHTECHCIDRISLAKDVSATKMLQNVIALNCKCPRLFEKILQDDGQCRCDCTSGNDSCERLKRGGEHFAINDRKCIQQGLCKAPACQFGVYMERHGRCPIEYEPQHNARYTNTNSIS</sequence>
<accession>A0A0M5J1A3</accession>
<feature type="domain" description="Platelet-derived growth factor (PDGF) family profile" evidence="4">
    <location>
        <begin position="431"/>
        <end position="498"/>
    </location>
</feature>
<dbReference type="Proteomes" id="UP000494163">
    <property type="component" value="Chromosome 2L"/>
</dbReference>
<dbReference type="InterPro" id="IPR029034">
    <property type="entry name" value="Cystine-knot_cytokine"/>
</dbReference>
<evidence type="ECO:0000259" key="4">
    <source>
        <dbReference type="PROSITE" id="PS50278"/>
    </source>
</evidence>
<dbReference type="Pfam" id="PF00341">
    <property type="entry name" value="PDGF"/>
    <property type="match status" value="1"/>
</dbReference>
<dbReference type="GO" id="GO:0008083">
    <property type="term" value="F:growth factor activity"/>
    <property type="evidence" value="ECO:0007669"/>
    <property type="project" value="UniProtKB-KW"/>
</dbReference>
<feature type="signal peptide" evidence="3">
    <location>
        <begin position="1"/>
        <end position="25"/>
    </location>
</feature>
<gene>
    <name evidence="5" type="ORF">Dbus_chr2Lg679</name>
</gene>
<dbReference type="Gene3D" id="2.10.90.10">
    <property type="entry name" value="Cystine-knot cytokines"/>
    <property type="match status" value="1"/>
</dbReference>
<keyword evidence="1" id="KW-0339">Growth factor</keyword>
<dbReference type="OrthoDB" id="6370328at2759"/>
<feature type="region of interest" description="Disordered" evidence="2">
    <location>
        <begin position="243"/>
        <end position="270"/>
    </location>
</feature>
<evidence type="ECO:0000256" key="1">
    <source>
        <dbReference type="RuleBase" id="RU003818"/>
    </source>
</evidence>
<evidence type="ECO:0000313" key="6">
    <source>
        <dbReference type="Proteomes" id="UP000494163"/>
    </source>
</evidence>
<proteinExistence type="inferred from homology"/>
<comment type="similarity">
    <text evidence="1">Belongs to the PDGF/VEGF growth factor family.</text>
</comment>
<feature type="compositionally biased region" description="Polar residues" evidence="2">
    <location>
        <begin position="182"/>
        <end position="194"/>
    </location>
</feature>
<evidence type="ECO:0000256" key="3">
    <source>
        <dbReference type="SAM" id="SignalP"/>
    </source>
</evidence>
<protein>
    <submittedName>
        <fullName evidence="5">Pvf3</fullName>
    </submittedName>
</protein>
<feature type="chain" id="PRO_5005803792" evidence="3">
    <location>
        <begin position="26"/>
        <end position="603"/>
    </location>
</feature>
<dbReference type="GO" id="GO:0035099">
    <property type="term" value="P:hemocyte migration"/>
    <property type="evidence" value="ECO:0007669"/>
    <property type="project" value="TreeGrafter"/>
</dbReference>
<dbReference type="InterPro" id="IPR000072">
    <property type="entry name" value="PDGF/VEGF_dom"/>
</dbReference>
<organism evidence="5 6">
    <name type="scientific">Drosophila busckii</name>
    <name type="common">Fruit fly</name>
    <dbReference type="NCBI Taxonomy" id="30019"/>
    <lineage>
        <taxon>Eukaryota</taxon>
        <taxon>Metazoa</taxon>
        <taxon>Ecdysozoa</taxon>
        <taxon>Arthropoda</taxon>
        <taxon>Hexapoda</taxon>
        <taxon>Insecta</taxon>
        <taxon>Pterygota</taxon>
        <taxon>Neoptera</taxon>
        <taxon>Endopterygota</taxon>
        <taxon>Diptera</taxon>
        <taxon>Brachycera</taxon>
        <taxon>Muscomorpha</taxon>
        <taxon>Ephydroidea</taxon>
        <taxon>Drosophilidae</taxon>
        <taxon>Drosophila</taxon>
    </lineage>
</organism>
<dbReference type="SUPFAM" id="SSF57501">
    <property type="entry name" value="Cystine-knot cytokines"/>
    <property type="match status" value="1"/>
</dbReference>
<reference evidence="5 6" key="1">
    <citation type="submission" date="2015-08" db="EMBL/GenBank/DDBJ databases">
        <title>Ancestral chromatin configuration constrains chromatin evolution on differentiating sex chromosomes in Drosophila.</title>
        <authorList>
            <person name="Zhou Q."/>
            <person name="Bachtrog D."/>
        </authorList>
    </citation>
    <scope>NUCLEOTIDE SEQUENCE [LARGE SCALE GENOMIC DNA]</scope>
    <source>
        <tissue evidence="5">Whole larvae</tissue>
    </source>
</reference>
<evidence type="ECO:0000313" key="5">
    <source>
        <dbReference type="EMBL" id="ALC38594.1"/>
    </source>
</evidence>
<dbReference type="AlphaFoldDB" id="A0A0M5J1A3"/>
<name>A0A0M5J1A3_DROBS</name>
<evidence type="ECO:0000256" key="2">
    <source>
        <dbReference type="SAM" id="MobiDB-lite"/>
    </source>
</evidence>
<dbReference type="STRING" id="30019.A0A0M5J1A3"/>
<dbReference type="GO" id="GO:0016020">
    <property type="term" value="C:membrane"/>
    <property type="evidence" value="ECO:0007669"/>
    <property type="project" value="InterPro"/>
</dbReference>
<feature type="compositionally biased region" description="Acidic residues" evidence="2">
    <location>
        <begin position="195"/>
        <end position="214"/>
    </location>
</feature>
<feature type="region of interest" description="Disordered" evidence="2">
    <location>
        <begin position="182"/>
        <end position="214"/>
    </location>
</feature>
<feature type="region of interest" description="Disordered" evidence="2">
    <location>
        <begin position="284"/>
        <end position="305"/>
    </location>
</feature>
<dbReference type="PANTHER" id="PTHR21719:SF1">
    <property type="entry name" value="FI06402P-RELATED"/>
    <property type="match status" value="1"/>
</dbReference>
<dbReference type="EMBL" id="CP012523">
    <property type="protein sequence ID" value="ALC38594.1"/>
    <property type="molecule type" value="Genomic_DNA"/>
</dbReference>